<protein>
    <recommendedName>
        <fullName evidence="4">Secreted protein</fullName>
    </recommendedName>
</protein>
<dbReference type="NCBIfam" id="NF040603">
    <property type="entry name" value="choice_anch_P"/>
    <property type="match status" value="1"/>
</dbReference>
<evidence type="ECO:0000256" key="1">
    <source>
        <dbReference type="SAM" id="SignalP"/>
    </source>
</evidence>
<dbReference type="Proteomes" id="UP000664617">
    <property type="component" value="Unassembled WGS sequence"/>
</dbReference>
<organism evidence="2 3">
    <name type="scientific">Myceligenerans salitolerans</name>
    <dbReference type="NCBI Taxonomy" id="1230528"/>
    <lineage>
        <taxon>Bacteria</taxon>
        <taxon>Bacillati</taxon>
        <taxon>Actinomycetota</taxon>
        <taxon>Actinomycetes</taxon>
        <taxon>Micrococcales</taxon>
        <taxon>Promicromonosporaceae</taxon>
        <taxon>Myceligenerans</taxon>
    </lineage>
</organism>
<accession>A0ABS3I8E5</accession>
<feature type="chain" id="PRO_5046385385" description="Secreted protein" evidence="1">
    <location>
        <begin position="26"/>
        <end position="217"/>
    </location>
</feature>
<reference evidence="3" key="2">
    <citation type="submission" date="2023-07" db="EMBL/GenBank/DDBJ databases">
        <title>Myceligenerans salitolerans sp. nov., a halotolerant actinomycete isolated from a salt lake in Xinjiang, China.</title>
        <authorList>
            <person name="Guan T."/>
        </authorList>
    </citation>
    <scope>NUCLEOTIDE SEQUENCE [LARGE SCALE GENOMIC DNA]</scope>
    <source>
        <strain evidence="3">XHU 5031</strain>
    </source>
</reference>
<name>A0ABS3I8E5_9MICO</name>
<keyword evidence="3" id="KW-1185">Reference proteome</keyword>
<comment type="caution">
    <text evidence="2">The sequence shown here is derived from an EMBL/GenBank/DDBJ whole genome shotgun (WGS) entry which is preliminary data.</text>
</comment>
<dbReference type="EMBL" id="JAFMPK010000038">
    <property type="protein sequence ID" value="MBO0609215.1"/>
    <property type="molecule type" value="Genomic_DNA"/>
</dbReference>
<feature type="signal peptide" evidence="1">
    <location>
        <begin position="1"/>
        <end position="25"/>
    </location>
</feature>
<reference evidence="2 3" key="1">
    <citation type="submission" date="2021-03" db="EMBL/GenBank/DDBJ databases">
        <authorList>
            <person name="Xin L."/>
        </authorList>
    </citation>
    <scope>NUCLEOTIDE SEQUENCE [LARGE SCALE GENOMIC DNA]</scope>
    <source>
        <strain evidence="2 3">XHU 5031</strain>
    </source>
</reference>
<gene>
    <name evidence="2" type="ORF">J0911_09240</name>
</gene>
<keyword evidence="1" id="KW-0732">Signal</keyword>
<evidence type="ECO:0008006" key="4">
    <source>
        <dbReference type="Google" id="ProtNLM"/>
    </source>
</evidence>
<evidence type="ECO:0000313" key="3">
    <source>
        <dbReference type="Proteomes" id="UP000664617"/>
    </source>
</evidence>
<sequence>MRMIKLVPAVALLVAGAAVPATAQAAETGTTAQAAEYYSGQAYGAAVDLLGAVVLPAQPDTGEVSTSEDMTADAGCTASVESSLLDAGVLCPSVTVDTAAGTVVSETTIEEASVNLLGVPAIVVEDLTTTAVASCDSVSGDVDLTLRIGNETILVDDPNVEIQIPGGEIVVNKQVPTEMGTGIAVTAVVVKLNGLADITIGHAEASAHGCMSTPPVS</sequence>
<dbReference type="RefSeq" id="WP_207275182.1">
    <property type="nucleotide sequence ID" value="NZ_JAFMPK010000038.1"/>
</dbReference>
<proteinExistence type="predicted"/>
<evidence type="ECO:0000313" key="2">
    <source>
        <dbReference type="EMBL" id="MBO0609215.1"/>
    </source>
</evidence>